<dbReference type="InterPro" id="IPR036388">
    <property type="entry name" value="WH-like_DNA-bd_sf"/>
</dbReference>
<dbReference type="Proteomes" id="UP000030403">
    <property type="component" value="Unassembled WGS sequence"/>
</dbReference>
<evidence type="ECO:0000259" key="4">
    <source>
        <dbReference type="PROSITE" id="PS50949"/>
    </source>
</evidence>
<evidence type="ECO:0000313" key="5">
    <source>
        <dbReference type="EMBL" id="KGX84492.1"/>
    </source>
</evidence>
<dbReference type="SMART" id="SM00345">
    <property type="entry name" value="HTH_GNTR"/>
    <property type="match status" value="1"/>
</dbReference>
<dbReference type="CDD" id="cd07377">
    <property type="entry name" value="WHTH_GntR"/>
    <property type="match status" value="1"/>
</dbReference>
<dbReference type="GO" id="GO:0003700">
    <property type="term" value="F:DNA-binding transcription factor activity"/>
    <property type="evidence" value="ECO:0007669"/>
    <property type="project" value="InterPro"/>
</dbReference>
<dbReference type="Pfam" id="PF00392">
    <property type="entry name" value="GntR"/>
    <property type="match status" value="1"/>
</dbReference>
<keyword evidence="3" id="KW-0804">Transcription</keyword>
<gene>
    <name evidence="5" type="ORF">N783_14315</name>
</gene>
<keyword evidence="2" id="KW-0238">DNA-binding</keyword>
<dbReference type="STRING" id="1385511.GCA_000425225_03821"/>
<proteinExistence type="predicted"/>
<feature type="domain" description="HTH gntR-type" evidence="4">
    <location>
        <begin position="7"/>
        <end position="75"/>
    </location>
</feature>
<evidence type="ECO:0000256" key="3">
    <source>
        <dbReference type="ARBA" id="ARBA00023163"/>
    </source>
</evidence>
<dbReference type="InterPro" id="IPR036390">
    <property type="entry name" value="WH_DNA-bd_sf"/>
</dbReference>
<dbReference type="eggNOG" id="COG2186">
    <property type="taxonomic scope" value="Bacteria"/>
</dbReference>
<dbReference type="SUPFAM" id="SSF46785">
    <property type="entry name" value="Winged helix' DNA-binding domain"/>
    <property type="match status" value="1"/>
</dbReference>
<dbReference type="AlphaFoldDB" id="A0A0A5HLN0"/>
<dbReference type="Gene3D" id="1.10.10.10">
    <property type="entry name" value="Winged helix-like DNA-binding domain superfamily/Winged helix DNA-binding domain"/>
    <property type="match status" value="1"/>
</dbReference>
<dbReference type="GO" id="GO:0003677">
    <property type="term" value="F:DNA binding"/>
    <property type="evidence" value="ECO:0007669"/>
    <property type="project" value="UniProtKB-KW"/>
</dbReference>
<evidence type="ECO:0000313" key="6">
    <source>
        <dbReference type="Proteomes" id="UP000030403"/>
    </source>
</evidence>
<keyword evidence="1" id="KW-0805">Transcription regulation</keyword>
<dbReference type="OrthoDB" id="9799482at2"/>
<name>A0A0A5HLN0_9BACI</name>
<comment type="caution">
    <text evidence="5">The sequence shown here is derived from an EMBL/GenBank/DDBJ whole genome shotgun (WGS) entry which is preliminary data.</text>
</comment>
<reference evidence="5 6" key="1">
    <citation type="submission" date="2013-08" db="EMBL/GenBank/DDBJ databases">
        <authorList>
            <person name="Huang J."/>
            <person name="Wang G."/>
        </authorList>
    </citation>
    <scope>NUCLEOTIDE SEQUENCE [LARGE SCALE GENOMIC DNA]</scope>
    <source>
        <strain evidence="5 6">BH030004</strain>
    </source>
</reference>
<accession>A0A0A5HLN0</accession>
<evidence type="ECO:0000256" key="2">
    <source>
        <dbReference type="ARBA" id="ARBA00023125"/>
    </source>
</evidence>
<organism evidence="5 6">
    <name type="scientific">Pontibacillus marinus BH030004 = DSM 16465</name>
    <dbReference type="NCBI Taxonomy" id="1385511"/>
    <lineage>
        <taxon>Bacteria</taxon>
        <taxon>Bacillati</taxon>
        <taxon>Bacillota</taxon>
        <taxon>Bacilli</taxon>
        <taxon>Bacillales</taxon>
        <taxon>Bacillaceae</taxon>
        <taxon>Pontibacillus</taxon>
    </lineage>
</organism>
<dbReference type="PANTHER" id="PTHR43537">
    <property type="entry name" value="TRANSCRIPTIONAL REGULATOR, GNTR FAMILY"/>
    <property type="match status" value="1"/>
</dbReference>
<evidence type="ECO:0000256" key="1">
    <source>
        <dbReference type="ARBA" id="ARBA00023015"/>
    </source>
</evidence>
<dbReference type="PANTHER" id="PTHR43537:SF54">
    <property type="entry name" value="TRANSCRIPTIONAL REGULATOR, GNTR FAMILY"/>
    <property type="match status" value="1"/>
</dbReference>
<dbReference type="EMBL" id="AVPF01000055">
    <property type="protein sequence ID" value="KGX84492.1"/>
    <property type="molecule type" value="Genomic_DNA"/>
</dbReference>
<dbReference type="InterPro" id="IPR000524">
    <property type="entry name" value="Tscrpt_reg_HTH_GntR"/>
</dbReference>
<protein>
    <recommendedName>
        <fullName evidence="4">HTH gntR-type domain-containing protein</fullName>
    </recommendedName>
</protein>
<sequence length="211" mass="24922">MTMPSKSKVYEEVLKEIRRYIEFEGLSPGDKLPSERELAEQLNAGRSSVREALRAMELLGLIETRRGEGTFLSSYRPYHMVEILSAFILQESKTRENLKATKQIIEKEAAKIAMEQLETKDFEEFKKLIQSFEKGSETFHYDFFTVLFEAGENQLLQKIWRLMEEFSRTFHKPVYNIELYKSYIEALKEKNEQKIEELSSQFYDEENVEIS</sequence>
<dbReference type="PRINTS" id="PR00035">
    <property type="entry name" value="HTHGNTR"/>
</dbReference>
<dbReference type="PROSITE" id="PS50949">
    <property type="entry name" value="HTH_GNTR"/>
    <property type="match status" value="1"/>
</dbReference>
<keyword evidence="6" id="KW-1185">Reference proteome</keyword>